<dbReference type="EMBL" id="MAXA01000014">
    <property type="protein sequence ID" value="OHV45053.1"/>
    <property type="molecule type" value="Genomic_DNA"/>
</dbReference>
<sequence>MIRGFARRALLPAPPRIGAVVRSAEETYEALVGGIGIVLLAAGNAPLLHRAGVVTRPLIDAPRSQLALIWRRDDRRQIVTDFVDACQDVITATSGTERSALATDIGKNE</sequence>
<dbReference type="RefSeq" id="WP_071059744.1">
    <property type="nucleotide sequence ID" value="NZ_MAXA01000014.1"/>
</dbReference>
<dbReference type="Pfam" id="PF03466">
    <property type="entry name" value="LysR_substrate"/>
    <property type="match status" value="1"/>
</dbReference>
<accession>A0A1S1REE1</accession>
<reference evidence="3" key="1">
    <citation type="submission" date="2016-07" db="EMBL/GenBank/DDBJ databases">
        <title>Frankia sp. NRRL B-16219 Genome sequencing.</title>
        <authorList>
            <person name="Ghodhbane-Gtari F."/>
            <person name="Swanson E."/>
            <person name="Gueddou A."/>
            <person name="Louati M."/>
            <person name="Nouioui I."/>
            <person name="Hezbri K."/>
            <person name="Abebe-Akele F."/>
            <person name="Simpson S."/>
            <person name="Morris K."/>
            <person name="Thomas K."/>
            <person name="Gtari M."/>
            <person name="Tisa L.S."/>
        </authorList>
    </citation>
    <scope>NUCLEOTIDE SEQUENCE [LARGE SCALE GENOMIC DNA]</scope>
    <source>
        <strain evidence="3">NRRL B-16219</strain>
    </source>
</reference>
<dbReference type="AlphaFoldDB" id="A0A1S1REE1"/>
<proteinExistence type="predicted"/>
<gene>
    <name evidence="2" type="ORF">BBK14_09850</name>
</gene>
<name>A0A1S1REE1_9ACTN</name>
<dbReference type="Gene3D" id="3.40.190.10">
    <property type="entry name" value="Periplasmic binding protein-like II"/>
    <property type="match status" value="2"/>
</dbReference>
<organism evidence="2 3">
    <name type="scientific">Parafrankia soli</name>
    <dbReference type="NCBI Taxonomy" id="2599596"/>
    <lineage>
        <taxon>Bacteria</taxon>
        <taxon>Bacillati</taxon>
        <taxon>Actinomycetota</taxon>
        <taxon>Actinomycetes</taxon>
        <taxon>Frankiales</taxon>
        <taxon>Frankiaceae</taxon>
        <taxon>Parafrankia</taxon>
    </lineage>
</organism>
<dbReference type="OrthoDB" id="79118at2"/>
<dbReference type="SUPFAM" id="SSF53850">
    <property type="entry name" value="Periplasmic binding protein-like II"/>
    <property type="match status" value="1"/>
</dbReference>
<keyword evidence="3" id="KW-1185">Reference proteome</keyword>
<feature type="domain" description="LysR substrate-binding" evidence="1">
    <location>
        <begin position="12"/>
        <end position="89"/>
    </location>
</feature>
<evidence type="ECO:0000259" key="1">
    <source>
        <dbReference type="Pfam" id="PF03466"/>
    </source>
</evidence>
<evidence type="ECO:0000313" key="3">
    <source>
        <dbReference type="Proteomes" id="UP000179769"/>
    </source>
</evidence>
<dbReference type="InterPro" id="IPR005119">
    <property type="entry name" value="LysR_subst-bd"/>
</dbReference>
<dbReference type="Proteomes" id="UP000179769">
    <property type="component" value="Unassembled WGS sequence"/>
</dbReference>
<comment type="caution">
    <text evidence="2">The sequence shown here is derived from an EMBL/GenBank/DDBJ whole genome shotgun (WGS) entry which is preliminary data.</text>
</comment>
<protein>
    <recommendedName>
        <fullName evidence="1">LysR substrate-binding domain-containing protein</fullName>
    </recommendedName>
</protein>
<evidence type="ECO:0000313" key="2">
    <source>
        <dbReference type="EMBL" id="OHV45053.1"/>
    </source>
</evidence>